<dbReference type="OrthoDB" id="2200000at2"/>
<keyword evidence="2" id="KW-1185">Reference proteome</keyword>
<evidence type="ECO:0000313" key="1">
    <source>
        <dbReference type="EMBL" id="KRM37632.1"/>
    </source>
</evidence>
<accession>A0A0R1Y5F4</accession>
<sequence length="74" mass="8284">MNNENVFFNPGDAIASSHDFKEARRSAQIIKADKPTAGQIVIAKNTKNGTYAIYLADKIRDDKQGEPYEIKDKL</sequence>
<dbReference type="EMBL" id="AZGI01000077">
    <property type="protein sequence ID" value="KRM37632.1"/>
    <property type="molecule type" value="Genomic_DNA"/>
</dbReference>
<dbReference type="PATRIC" id="fig|1423754.3.peg.114"/>
<reference evidence="1 2" key="1">
    <citation type="journal article" date="2015" name="Genome Announc.">
        <title>Expanding the biotechnology potential of lactobacilli through comparative genomics of 213 strains and associated genera.</title>
        <authorList>
            <person name="Sun Z."/>
            <person name="Harris H.M."/>
            <person name="McCann A."/>
            <person name="Guo C."/>
            <person name="Argimon S."/>
            <person name="Zhang W."/>
            <person name="Yang X."/>
            <person name="Jeffery I.B."/>
            <person name="Cooney J.C."/>
            <person name="Kagawa T.F."/>
            <person name="Liu W."/>
            <person name="Song Y."/>
            <person name="Salvetti E."/>
            <person name="Wrobel A."/>
            <person name="Rasinkangas P."/>
            <person name="Parkhill J."/>
            <person name="Rea M.C."/>
            <person name="O'Sullivan O."/>
            <person name="Ritari J."/>
            <person name="Douillard F.P."/>
            <person name="Paul Ross R."/>
            <person name="Yang R."/>
            <person name="Briner A.E."/>
            <person name="Felis G.E."/>
            <person name="de Vos W.M."/>
            <person name="Barrangou R."/>
            <person name="Klaenhammer T.R."/>
            <person name="Caufield P.W."/>
            <person name="Cui Y."/>
            <person name="Zhang H."/>
            <person name="O'Toole P.W."/>
        </authorList>
    </citation>
    <scope>NUCLEOTIDE SEQUENCE [LARGE SCALE GENOMIC DNA]</scope>
    <source>
        <strain evidence="1 2">DSM 5661</strain>
    </source>
</reference>
<comment type="caution">
    <text evidence="1">The sequence shown here is derived from an EMBL/GenBank/DDBJ whole genome shotgun (WGS) entry which is preliminary data.</text>
</comment>
<dbReference type="AlphaFoldDB" id="A0A0R1Y5F4"/>
<dbReference type="RefSeq" id="WP_025080613.1">
    <property type="nucleotide sequence ID" value="NZ_AZGI01000077.1"/>
</dbReference>
<dbReference type="Proteomes" id="UP000051223">
    <property type="component" value="Unassembled WGS sequence"/>
</dbReference>
<evidence type="ECO:0000313" key="2">
    <source>
        <dbReference type="Proteomes" id="UP000051223"/>
    </source>
</evidence>
<proteinExistence type="predicted"/>
<dbReference type="eggNOG" id="ENOG503270J">
    <property type="taxonomic scope" value="Bacteria"/>
</dbReference>
<organism evidence="1 2">
    <name type="scientific">Lactobacillus hamsteri DSM 5661 = JCM 6256</name>
    <dbReference type="NCBI Taxonomy" id="1423754"/>
    <lineage>
        <taxon>Bacteria</taxon>
        <taxon>Bacillati</taxon>
        <taxon>Bacillota</taxon>
        <taxon>Bacilli</taxon>
        <taxon>Lactobacillales</taxon>
        <taxon>Lactobacillaceae</taxon>
        <taxon>Lactobacillus</taxon>
    </lineage>
</organism>
<gene>
    <name evidence="1" type="ORF">FC39_GL000108</name>
</gene>
<dbReference type="STRING" id="1423754.FC39_GL000108"/>
<name>A0A0R1Y5F4_9LACO</name>
<protein>
    <submittedName>
        <fullName evidence="1">Uncharacterized protein</fullName>
    </submittedName>
</protein>